<dbReference type="RefSeq" id="WP_138216044.1">
    <property type="nucleotide sequence ID" value="NZ_VASG01000007.1"/>
</dbReference>
<protein>
    <submittedName>
        <fullName evidence="2">DUF1266 domain-containing protein</fullName>
    </submittedName>
</protein>
<dbReference type="Pfam" id="PF06889">
    <property type="entry name" value="DUF1266"/>
    <property type="match status" value="2"/>
</dbReference>
<name>A0A5R8ZWU5_PSENT</name>
<comment type="caution">
    <text evidence="2">The sequence shown here is derived from an EMBL/GenBank/DDBJ whole genome shotgun (WGS) entry which is preliminary data.</text>
</comment>
<dbReference type="AlphaFoldDB" id="A0A5R8ZWU5"/>
<dbReference type="InterPro" id="IPR009677">
    <property type="entry name" value="DUF1266"/>
</dbReference>
<feature type="domain" description="DUF1266" evidence="1">
    <location>
        <begin position="72"/>
        <end position="219"/>
    </location>
</feature>
<evidence type="ECO:0000313" key="2">
    <source>
        <dbReference type="EMBL" id="TLP70898.1"/>
    </source>
</evidence>
<feature type="domain" description="DUF1266" evidence="1">
    <location>
        <begin position="292"/>
        <end position="433"/>
    </location>
</feature>
<reference evidence="2 3" key="1">
    <citation type="submission" date="2019-05" db="EMBL/GenBank/DDBJ databases">
        <authorList>
            <person name="Moore K."/>
            <person name="O'Neill P."/>
            <person name="Farbos A."/>
            <person name="Studholme D.J."/>
        </authorList>
    </citation>
    <scope>NUCLEOTIDE SEQUENCE [LARGE SCALE GENOMIC DNA]</scope>
    <source>
        <strain evidence="2 3">DSM 9128</strain>
    </source>
</reference>
<proteinExistence type="predicted"/>
<gene>
    <name evidence="2" type="ORF">FEA48_24000</name>
</gene>
<dbReference type="Proteomes" id="UP000307510">
    <property type="component" value="Unassembled WGS sequence"/>
</dbReference>
<dbReference type="EMBL" id="VASG01000007">
    <property type="protein sequence ID" value="TLP70898.1"/>
    <property type="molecule type" value="Genomic_DNA"/>
</dbReference>
<accession>A0A5R8ZWU5</accession>
<sequence>MMGWLLSGLTAMRALGVRVGLRTGATTGYPRSRRRKPPGAAGPEPLLCFGALLSHCEVGAGVAQADDRIELWGITDAATARRTLQELMLEAQSQTLDEEFRRLQRNEPCVFEGQQRLRFKQAKRAWSKAGLALPVDISMAAHDLESLAWLARQCHACGYLSEPETWLCLAWVAENAIRSFSDWQAYAASFVLGRAILLRDGASGAMAIRAFRDLIGGRDDRSSLAGLWRAHPLAGIRVSEVVLQEEHIHEPLAHLPRSALLALGCVIAYSAGVRADDLAIAPQEKEFHRLWLAEHWRAADAGQVRARMDWLLGSGSREKLDPLLDCVADAPMSVGGTPMARFAQARRALLKEGHDPAMIDECRTVLAYDLERAAFGARLAFSVGLLDEESLWNALRHMARQARAAFDCWERYLVSLMLGHALANEDWQAGKRLLRSGMALLDGITPFAQYPSPWQVCPLEMLPVLHRVAPVACRGPGASYRT</sequence>
<reference evidence="3" key="2">
    <citation type="submission" date="2019-06" db="EMBL/GenBank/DDBJ databases">
        <title>AzeR, a transcriptional regulator that responds to azelaic acid in Pseudomonas nitroreducens.</title>
        <authorList>
            <person name="Bez C."/>
            <person name="Javvadi S.G."/>
            <person name="Bertani I."/>
            <person name="Devescovi G."/>
            <person name="Studholme D.J."/>
            <person name="Geller A."/>
            <person name="Levy A."/>
            <person name="Venturi V."/>
        </authorList>
    </citation>
    <scope>NUCLEOTIDE SEQUENCE [LARGE SCALE GENOMIC DNA]</scope>
    <source>
        <strain evidence="3">DSM 9128</strain>
    </source>
</reference>
<organism evidence="2 3">
    <name type="scientific">Pseudomonas nitroreducens</name>
    <dbReference type="NCBI Taxonomy" id="46680"/>
    <lineage>
        <taxon>Bacteria</taxon>
        <taxon>Pseudomonadati</taxon>
        <taxon>Pseudomonadota</taxon>
        <taxon>Gammaproteobacteria</taxon>
        <taxon>Pseudomonadales</taxon>
        <taxon>Pseudomonadaceae</taxon>
        <taxon>Pseudomonas</taxon>
    </lineage>
</organism>
<evidence type="ECO:0000313" key="3">
    <source>
        <dbReference type="Proteomes" id="UP000307510"/>
    </source>
</evidence>
<evidence type="ECO:0000259" key="1">
    <source>
        <dbReference type="Pfam" id="PF06889"/>
    </source>
</evidence>